<name>A0ABY5GVR4_9GAMM</name>
<sequence length="772" mass="84880">MKIALQQGRLLAFLWLMVAIGVVVAAIRQGPAFDTSLMALLPATEQRPEISRAVDKLAEDFSAQVLLVIAAEEKTVARDAVAIAAQRLAALSDVANIDWQLDDSALGANELYPFRFSVLSDGLRNRLLAGQDRQQYQLALQQLFSPLSGGYQDPLGDPFALYADLQMSQQSGLQMTLEQGLFRLTAAELPAYVIRLRLQQDPFSLPIQQRVLAVVDPLDQELEQLGVQLYRSGLIWHAAAGAQQAKTEISTIGLGSLLGIVLLMLLIFKRISSLGAVLLPVLMGCLMASAVTLLIFGRIHLITLAFGAGLVGVAVDYALHFICERQVQPADRVVKNLFAGLLLGLVSSVIAYAGLALAPFPGLRQMAVFSVTGLTAAWLTVLLWLPLINRGAPQKALSSAVLLNRWRQRYPRLESQPLLLAGFVAVSLISLVIIWQGQPQDDIRLLQTSSTELLDEDRRVQQLLGNSSSAQFILITGESVEAVLQTEERLSPALQSLLGPSALQGYQALSQMLPSLQRQSENSDLIRDLYRQYLPEMAAVLRFSEPQQQKVKQALELGVNRLLTPSEWQTFQASEGWRQLLVSDTDGAAASVIRLKGALTQDLKSQLKLLSEQEPGVYWVDRVTSISDLLSGYRQQIIQWLLVAYCLVVVLLAIRYRFDLWRIILPPLIASLITFAALILSQGGYNLFNLIALMLVLGIGLDMGIFLYEAADSDHTWLAVSLSAVTSLLAFGLLTFSKTPVLFHFGIIVLPGLCLVWLIAPLMRRLQPEIRI</sequence>
<gene>
    <name evidence="2" type="ORF">KDX31_02340</name>
</gene>
<feature type="transmembrane region" description="Helical" evidence="1">
    <location>
        <begin position="742"/>
        <end position="763"/>
    </location>
</feature>
<accession>A0ABY5GVR4</accession>
<proteinExistence type="predicted"/>
<feature type="transmembrane region" description="Helical" evidence="1">
    <location>
        <begin position="275"/>
        <end position="296"/>
    </location>
</feature>
<feature type="transmembrane region" description="Helical" evidence="1">
    <location>
        <begin position="249"/>
        <end position="268"/>
    </location>
</feature>
<feature type="transmembrane region" description="Helical" evidence="1">
    <location>
        <begin position="715"/>
        <end position="736"/>
    </location>
</feature>
<dbReference type="EMBL" id="CP073344">
    <property type="protein sequence ID" value="UTW03893.1"/>
    <property type="molecule type" value="Genomic_DNA"/>
</dbReference>
<keyword evidence="1" id="KW-0472">Membrane</keyword>
<keyword evidence="3" id="KW-1185">Reference proteome</keyword>
<dbReference type="PANTHER" id="PTHR33406:SF13">
    <property type="entry name" value="MEMBRANE PROTEIN YDFJ"/>
    <property type="match status" value="1"/>
</dbReference>
<evidence type="ECO:0000313" key="2">
    <source>
        <dbReference type="EMBL" id="UTW03893.1"/>
    </source>
</evidence>
<protein>
    <recommendedName>
        <fullName evidence="4">Membrane transport protein MMPL domain-containing protein</fullName>
    </recommendedName>
</protein>
<evidence type="ECO:0000313" key="3">
    <source>
        <dbReference type="Proteomes" id="UP001059950"/>
    </source>
</evidence>
<feature type="transmembrane region" description="Helical" evidence="1">
    <location>
        <begin position="302"/>
        <end position="322"/>
    </location>
</feature>
<feature type="transmembrane region" description="Helical" evidence="1">
    <location>
        <begin position="334"/>
        <end position="355"/>
    </location>
</feature>
<dbReference type="PANTHER" id="PTHR33406">
    <property type="entry name" value="MEMBRANE PROTEIN MJ1562-RELATED"/>
    <property type="match status" value="1"/>
</dbReference>
<dbReference type="Gene3D" id="1.20.1640.10">
    <property type="entry name" value="Multidrug efflux transporter AcrB transmembrane domain"/>
    <property type="match status" value="1"/>
</dbReference>
<feature type="transmembrane region" description="Helical" evidence="1">
    <location>
        <begin position="637"/>
        <end position="656"/>
    </location>
</feature>
<keyword evidence="1" id="KW-0812">Transmembrane</keyword>
<reference evidence="2" key="1">
    <citation type="submission" date="2021-04" db="EMBL/GenBank/DDBJ databases">
        <title>Oceanospirillales bacteria with DddD are important DMSP degraders in coastal seawater.</title>
        <authorList>
            <person name="Liu J."/>
        </authorList>
    </citation>
    <scope>NUCLEOTIDE SEQUENCE</scope>
    <source>
        <strain evidence="2">GY6</strain>
    </source>
</reference>
<evidence type="ECO:0000256" key="1">
    <source>
        <dbReference type="SAM" id="Phobius"/>
    </source>
</evidence>
<feature type="transmembrane region" description="Helical" evidence="1">
    <location>
        <begin position="663"/>
        <end position="681"/>
    </location>
</feature>
<feature type="transmembrane region" description="Helical" evidence="1">
    <location>
        <begin position="417"/>
        <end position="435"/>
    </location>
</feature>
<feature type="transmembrane region" description="Helical" evidence="1">
    <location>
        <begin position="687"/>
        <end position="708"/>
    </location>
</feature>
<organism evidence="2 3">
    <name type="scientific">Amphritea atlantica</name>
    <dbReference type="NCBI Taxonomy" id="355243"/>
    <lineage>
        <taxon>Bacteria</taxon>
        <taxon>Pseudomonadati</taxon>
        <taxon>Pseudomonadota</taxon>
        <taxon>Gammaproteobacteria</taxon>
        <taxon>Oceanospirillales</taxon>
        <taxon>Oceanospirillaceae</taxon>
        <taxon>Amphritea</taxon>
    </lineage>
</organism>
<dbReference type="SUPFAM" id="SSF82866">
    <property type="entry name" value="Multidrug efflux transporter AcrB transmembrane domain"/>
    <property type="match status" value="2"/>
</dbReference>
<feature type="transmembrane region" description="Helical" evidence="1">
    <location>
        <begin position="367"/>
        <end position="388"/>
    </location>
</feature>
<dbReference type="Proteomes" id="UP001059950">
    <property type="component" value="Chromosome"/>
</dbReference>
<dbReference type="InterPro" id="IPR050545">
    <property type="entry name" value="Mycobact_MmpL"/>
</dbReference>
<evidence type="ECO:0008006" key="4">
    <source>
        <dbReference type="Google" id="ProtNLM"/>
    </source>
</evidence>
<keyword evidence="1" id="KW-1133">Transmembrane helix</keyword>